<dbReference type="Pfam" id="PF04466">
    <property type="entry name" value="Terminase_3"/>
    <property type="match status" value="1"/>
</dbReference>
<proteinExistence type="predicted"/>
<dbReference type="InterPro" id="IPR027417">
    <property type="entry name" value="P-loop_NTPase"/>
</dbReference>
<dbReference type="EMBL" id="LR798247">
    <property type="protein sequence ID" value="CAB5216858.1"/>
    <property type="molecule type" value="Genomic_DNA"/>
</dbReference>
<evidence type="ECO:0000313" key="2">
    <source>
        <dbReference type="EMBL" id="CAB5216858.1"/>
    </source>
</evidence>
<name>A0A6J7WLF5_9CAUD</name>
<gene>
    <name evidence="2" type="ORF">UFOVP198_10</name>
</gene>
<accession>A0A6J7WLF5</accession>
<dbReference type="Gene3D" id="3.30.420.240">
    <property type="match status" value="1"/>
</dbReference>
<sequence length="455" mass="52435">MIIEFNTHGNLKQKEVCKLWVDSTTTDIAYGGSKGSGKSYLGVSLIFGDAFLYPGTNYFIARKSLTNIRKFTIPSIHEVFAHWNIRADQWKYNGQDNYYELHNGSRVYLLDAKYLPSDPEYYRFGSMQMTRGWIEEAGEFEEAAKNNLSASLGRWKNNEYKLTAKLLQTCNPSKNYLYREYYIPNKANTLPEWRKFVQALPQDNKMLSDGYLDNLERNLTPNERERLLQGNWEVDTDASALIDYNKIIDTFSNNHVIEGRKCITADMARLGGDKIVIVEWNGFRGHIRFYQKQDLATTTQMLEAARSRLGCGKSDILIDEDGLGGGVVDFYGCKGFVNNARALPSPSNPQKDIKGNIKPENFDNQKSQCYYKLAERVNNNGIYITYDDDRVREWVIQELEQVKQKRLDSDLKKGIISKDHVKELIGRSPDFSDALMMREAFEMMPRFVPTPQDDY</sequence>
<dbReference type="Gene3D" id="3.40.50.300">
    <property type="entry name" value="P-loop containing nucleotide triphosphate hydrolases"/>
    <property type="match status" value="1"/>
</dbReference>
<reference evidence="2" key="1">
    <citation type="submission" date="2020-05" db="EMBL/GenBank/DDBJ databases">
        <authorList>
            <person name="Chiriac C."/>
            <person name="Salcher M."/>
            <person name="Ghai R."/>
            <person name="Kavagutti S V."/>
        </authorList>
    </citation>
    <scope>NUCLEOTIDE SEQUENCE</scope>
</reference>
<organism evidence="2">
    <name type="scientific">uncultured Caudovirales phage</name>
    <dbReference type="NCBI Taxonomy" id="2100421"/>
    <lineage>
        <taxon>Viruses</taxon>
        <taxon>Duplodnaviria</taxon>
        <taxon>Heunggongvirae</taxon>
        <taxon>Uroviricota</taxon>
        <taxon>Caudoviricetes</taxon>
        <taxon>Peduoviridae</taxon>
        <taxon>Maltschvirus</taxon>
        <taxon>Maltschvirus maltsch</taxon>
    </lineage>
</organism>
<protein>
    <submittedName>
        <fullName evidence="2">Terminase-like family</fullName>
    </submittedName>
</protein>
<evidence type="ECO:0000259" key="1">
    <source>
        <dbReference type="Pfam" id="PF04466"/>
    </source>
</evidence>
<dbReference type="InterPro" id="IPR035412">
    <property type="entry name" value="Terminase_L_N"/>
</dbReference>
<feature type="domain" description="Phage terminase large subunit N-terminal" evidence="1">
    <location>
        <begin position="30"/>
        <end position="216"/>
    </location>
</feature>